<feature type="binding site" description="axial binding residue" evidence="3">
    <location>
        <position position="448"/>
    </location>
    <ligand>
        <name>heme</name>
        <dbReference type="ChEBI" id="CHEBI:30413"/>
    </ligand>
    <ligandPart>
        <name>Fe</name>
        <dbReference type="ChEBI" id="CHEBI:18248"/>
    </ligandPart>
</feature>
<keyword evidence="3" id="KW-0479">Metal-binding</keyword>
<evidence type="ECO:0000256" key="3">
    <source>
        <dbReference type="PIRSR" id="PIRSR602401-1"/>
    </source>
</evidence>
<dbReference type="InterPro" id="IPR017972">
    <property type="entry name" value="Cyt_P450_CS"/>
</dbReference>
<evidence type="ECO:0000256" key="2">
    <source>
        <dbReference type="ARBA" id="ARBA00010617"/>
    </source>
</evidence>
<keyword evidence="3" id="KW-0349">Heme</keyword>
<reference evidence="4 5" key="1">
    <citation type="journal article" date="2014" name="Genome Biol. Evol.">
        <title>The secreted proteins of Achlya hypogyna and Thraustotheca clavata identify the ancestral oomycete secretome and reveal gene acquisitions by horizontal gene transfer.</title>
        <authorList>
            <person name="Misner I."/>
            <person name="Blouin N."/>
            <person name="Leonard G."/>
            <person name="Richards T.A."/>
            <person name="Lane C.E."/>
        </authorList>
    </citation>
    <scope>NUCLEOTIDE SEQUENCE [LARGE SCALE GENOMIC DNA]</scope>
    <source>
        <strain evidence="4 5">ATCC 34112</strain>
    </source>
</reference>
<dbReference type="InterPro" id="IPR001128">
    <property type="entry name" value="Cyt_P450"/>
</dbReference>
<dbReference type="InterPro" id="IPR002401">
    <property type="entry name" value="Cyt_P450_E_grp-I"/>
</dbReference>
<dbReference type="PRINTS" id="PR00463">
    <property type="entry name" value="EP450I"/>
</dbReference>
<dbReference type="GO" id="GO:0016705">
    <property type="term" value="F:oxidoreductase activity, acting on paired donors, with incorporation or reduction of molecular oxygen"/>
    <property type="evidence" value="ECO:0007669"/>
    <property type="project" value="InterPro"/>
</dbReference>
<evidence type="ECO:0008006" key="6">
    <source>
        <dbReference type="Google" id="ProtNLM"/>
    </source>
</evidence>
<dbReference type="EMBL" id="JNBS01000763">
    <property type="protein sequence ID" value="OQS03802.1"/>
    <property type="molecule type" value="Genomic_DNA"/>
</dbReference>
<dbReference type="STRING" id="74557.A0A1W0A0H7"/>
<dbReference type="PANTHER" id="PTHR24305">
    <property type="entry name" value="CYTOCHROME P450"/>
    <property type="match status" value="1"/>
</dbReference>
<dbReference type="PRINTS" id="PR00385">
    <property type="entry name" value="P450"/>
</dbReference>
<organism evidence="4 5">
    <name type="scientific">Thraustotheca clavata</name>
    <dbReference type="NCBI Taxonomy" id="74557"/>
    <lineage>
        <taxon>Eukaryota</taxon>
        <taxon>Sar</taxon>
        <taxon>Stramenopiles</taxon>
        <taxon>Oomycota</taxon>
        <taxon>Saprolegniomycetes</taxon>
        <taxon>Saprolegniales</taxon>
        <taxon>Achlyaceae</taxon>
        <taxon>Thraustotheca</taxon>
    </lineage>
</organism>
<dbReference type="InterPro" id="IPR036396">
    <property type="entry name" value="Cyt_P450_sf"/>
</dbReference>
<dbReference type="PROSITE" id="PS00086">
    <property type="entry name" value="CYTOCHROME_P450"/>
    <property type="match status" value="2"/>
</dbReference>
<accession>A0A1W0A0H7</accession>
<dbReference type="Pfam" id="PF00067">
    <property type="entry name" value="p450"/>
    <property type="match status" value="2"/>
</dbReference>
<dbReference type="GO" id="GO:0020037">
    <property type="term" value="F:heme binding"/>
    <property type="evidence" value="ECO:0007669"/>
    <property type="project" value="InterPro"/>
</dbReference>
<sequence length="1000" mass="113163">MLQIICTALALFVSSALLYYFVIVHPRRKILAKLPGPPSTSWLIGNASDVYGINWTIETFGEPGLTWMKKYGPAYHYRFLHTERIALSDPEGLKHVLVTQAKHYPRNNLARRLLTKLFHGVGLLSAEGEEHSAMRRILNPHFSHMQLKTFVPVFTSHVQQLIKHFKGNKLVDANKPVNLYSYFTKLTLDIIGVSAFGINSAEIGAYNDAKIQISLPAVLGTILIPGWSYLPFPGNYRQRIARQTLMNIVLRVIEAKMAAPINNPPKDLLDLMLASGPNMTSQEARTHVLTFMQAGHETTSNTLCWIIIHLSKHPQLEATVRAECKEVLKRHSNEFPWDATSELQLLTAVIQETLRFFPTVTNLAAREAAKDDVIQLSNGELINVPKNTVIWMDVAAMHRNPKYWTRPDEFLPERFIDGSELNIADKELRGGKPSTFYYFPFSAGEKNCIGHRFAILEMQIILVHLLSEFQFQISAKANLNPMRQLGTITPKKLEATIHSVYSRRSRFVIFRVVYNSSIPKITLAASRTKISKLDAWQCVNWDKGNYPEPVVSWLKKYGLAYYHRSMHIHRITLADPVGLKHVLVTKSNNYPRDVIARTLFEKMFNGIGLLSAHGAQHAKMRRILNGHFSLINLKSYIPIFEKKILHVIENLKTKNVVDSMLSLDMHGIFTQLTLDIIGLSSFGYDFGAVDDKSNDDLQAYEHSRIPASFLINLGIVYIPGLSYLPLPGFAQRRMANAKLNQIVLNVIDAKLQSKHGQESKDLLDILLMSGENISPADACVHVRTFLQAGHETTSNTLCWVLATLAQNPEVAKRVQEECQNVAKKFSNTVSWETLGQLVMLTAVIQETLRLHPTVPGLAGRTAFQDDQIHLSDKSVICVPKDTTIWIDIVALHRNPKYWTKPNKFLPERFIEGTQLNQSDKSLREYKGYTFVYLPFGAGDKNCIGQKFALIEMQVILFHLLNNFTFSIAKEACLHPKRDLATMKPTCLKMLLHSIKLNPIE</sequence>
<comment type="caution">
    <text evidence="4">The sequence shown here is derived from an EMBL/GenBank/DDBJ whole genome shotgun (WGS) entry which is preliminary data.</text>
</comment>
<evidence type="ECO:0000313" key="5">
    <source>
        <dbReference type="Proteomes" id="UP000243217"/>
    </source>
</evidence>
<comment type="similarity">
    <text evidence="2">Belongs to the cytochrome P450 family.</text>
</comment>
<protein>
    <recommendedName>
        <fullName evidence="6">Cytochrome P450</fullName>
    </recommendedName>
</protein>
<dbReference type="Gene3D" id="1.10.630.10">
    <property type="entry name" value="Cytochrome P450"/>
    <property type="match status" value="2"/>
</dbReference>
<dbReference type="Proteomes" id="UP000243217">
    <property type="component" value="Unassembled WGS sequence"/>
</dbReference>
<dbReference type="PANTHER" id="PTHR24305:SF166">
    <property type="entry name" value="CYTOCHROME P450 12A4, MITOCHONDRIAL-RELATED"/>
    <property type="match status" value="1"/>
</dbReference>
<gene>
    <name evidence="4" type="ORF">THRCLA_03907</name>
</gene>
<proteinExistence type="inferred from homology"/>
<dbReference type="GO" id="GO:0004497">
    <property type="term" value="F:monooxygenase activity"/>
    <property type="evidence" value="ECO:0007669"/>
    <property type="project" value="InterPro"/>
</dbReference>
<evidence type="ECO:0000256" key="1">
    <source>
        <dbReference type="ARBA" id="ARBA00001971"/>
    </source>
</evidence>
<comment type="cofactor">
    <cofactor evidence="1 3">
        <name>heme</name>
        <dbReference type="ChEBI" id="CHEBI:30413"/>
    </cofactor>
</comment>
<name>A0A1W0A0H7_9STRA</name>
<evidence type="ECO:0000313" key="4">
    <source>
        <dbReference type="EMBL" id="OQS03802.1"/>
    </source>
</evidence>
<dbReference type="AlphaFoldDB" id="A0A1W0A0H7"/>
<keyword evidence="5" id="KW-1185">Reference proteome</keyword>
<dbReference type="InterPro" id="IPR050121">
    <property type="entry name" value="Cytochrome_P450_monoxygenase"/>
</dbReference>
<dbReference type="GO" id="GO:0005506">
    <property type="term" value="F:iron ion binding"/>
    <property type="evidence" value="ECO:0007669"/>
    <property type="project" value="InterPro"/>
</dbReference>
<dbReference type="SUPFAM" id="SSF48264">
    <property type="entry name" value="Cytochrome P450"/>
    <property type="match status" value="2"/>
</dbReference>
<dbReference type="OrthoDB" id="6480556at2759"/>
<keyword evidence="3" id="KW-0408">Iron</keyword>